<dbReference type="SUPFAM" id="SSF51658">
    <property type="entry name" value="Xylose isomerase-like"/>
    <property type="match status" value="1"/>
</dbReference>
<comment type="caution">
    <text evidence="5">The sequence shown here is derived from an EMBL/GenBank/DDBJ whole genome shotgun (WGS) entry which is preliminary data.</text>
</comment>
<dbReference type="InterPro" id="IPR013457">
    <property type="entry name" value="Rhamnose_iso-rel"/>
</dbReference>
<dbReference type="GO" id="GO:0019324">
    <property type="term" value="P:L-lyxose metabolic process"/>
    <property type="evidence" value="ECO:0007669"/>
    <property type="project" value="TreeGrafter"/>
</dbReference>
<dbReference type="Pfam" id="PF01261">
    <property type="entry name" value="AP_endonuc_2"/>
    <property type="match status" value="1"/>
</dbReference>
<accession>A0A2A6E1D7</accession>
<dbReference type="EMBL" id="MOXJ01000008">
    <property type="protein sequence ID" value="PDO10834.1"/>
    <property type="molecule type" value="Genomic_DNA"/>
</dbReference>
<evidence type="ECO:0000259" key="4">
    <source>
        <dbReference type="Pfam" id="PF01261"/>
    </source>
</evidence>
<organism evidence="5 6">
    <name type="scientific">Candidatus Reconcilbacillus cellulovorans</name>
    <dbReference type="NCBI Taxonomy" id="1906605"/>
    <lineage>
        <taxon>Bacteria</taxon>
        <taxon>Bacillati</taxon>
        <taxon>Bacillota</taxon>
        <taxon>Bacilli</taxon>
        <taxon>Bacillales</taxon>
        <taxon>Paenibacillaceae</taxon>
        <taxon>Candidatus Reconcilbacillus</taxon>
    </lineage>
</organism>
<keyword evidence="1" id="KW-0479">Metal-binding</keyword>
<feature type="domain" description="Xylose isomerase-like TIM barrel" evidence="4">
    <location>
        <begin position="89"/>
        <end position="267"/>
    </location>
</feature>
<evidence type="ECO:0000313" key="6">
    <source>
        <dbReference type="Proteomes" id="UP000243688"/>
    </source>
</evidence>
<dbReference type="Gene3D" id="3.20.20.150">
    <property type="entry name" value="Divalent-metal-dependent TIM barrel enzymes"/>
    <property type="match status" value="1"/>
</dbReference>
<keyword evidence="2" id="KW-0464">Manganese</keyword>
<dbReference type="InterPro" id="IPR036237">
    <property type="entry name" value="Xyl_isomerase-like_sf"/>
</dbReference>
<dbReference type="PANTHER" id="PTHR30268:SF0">
    <property type="entry name" value="L-RHAMNOSE ISOMERASE"/>
    <property type="match status" value="1"/>
</dbReference>
<reference evidence="5 6" key="1">
    <citation type="submission" date="2016-12" db="EMBL/GenBank/DDBJ databases">
        <title>Candidatus Reconcilibacillus cellulovorans genome.</title>
        <authorList>
            <person name="Kolinko S."/>
            <person name="Wu Y.-W."/>
            <person name="Tachea F."/>
            <person name="Denzel E."/>
            <person name="Hiras J."/>
            <person name="Baecker N."/>
            <person name="Chan L.J."/>
            <person name="Eichorst S.A."/>
            <person name="Frey D."/>
            <person name="Adams P.D."/>
            <person name="Pray T."/>
            <person name="Tanjore D."/>
            <person name="Petzold C.J."/>
            <person name="Gladden J.M."/>
            <person name="Simmons B.A."/>
            <person name="Singer S.W."/>
        </authorList>
    </citation>
    <scope>NUCLEOTIDE SEQUENCE [LARGE SCALE GENOMIC DNA]</scope>
    <source>
        <strain evidence="5">JTherm</strain>
    </source>
</reference>
<evidence type="ECO:0000256" key="3">
    <source>
        <dbReference type="ARBA" id="ARBA00023235"/>
    </source>
</evidence>
<evidence type="ECO:0000256" key="1">
    <source>
        <dbReference type="ARBA" id="ARBA00022723"/>
    </source>
</evidence>
<name>A0A2A6E1D7_9BACL</name>
<dbReference type="InterPro" id="IPR050337">
    <property type="entry name" value="L-rhamnose_isomerase"/>
</dbReference>
<dbReference type="GO" id="GO:0019301">
    <property type="term" value="P:rhamnose catabolic process"/>
    <property type="evidence" value="ECO:0007669"/>
    <property type="project" value="TreeGrafter"/>
</dbReference>
<sequence length="407" mass="45984">MNLDREYRLFEERQNARGIDLARVKEKLKAFRVETPSWGYGDSGTRFKVFRKAGVPRNPFEKLEDAAMVHRLTGICPTVAVHIPWDRVDDYAELKRHAESLGIAIGAVNPNLFQDDDYMLGSVTHTDPRVRRKAINHILECIDVMRAVGSNILSLWFADGTNYPGQGDIRRRKAWMEEALREVYARLDPGMRMLIEYKFFEPAFYHTDLADWGMAFNLANKLGPQAEVLVDTGHHPQGTNVEHIVAYLLDEKKLGGFHFNSRKYADDDLIVGAINPYELFLIFYQIVEAAENGDDGVRETADNIAYMIDQSHNIEPKIPAMIRSVLNVQTQYAKALLINFDEVRRAQEAGDVLAAEHAVRSAFETDVSPLLAVVREEMGVPVDPMDAYRKSGYAEKILARGVGGAGW</sequence>
<keyword evidence="3 5" id="KW-0413">Isomerase</keyword>
<evidence type="ECO:0000256" key="2">
    <source>
        <dbReference type="ARBA" id="ARBA00023211"/>
    </source>
</evidence>
<dbReference type="GO" id="GO:0008740">
    <property type="term" value="F:L-rhamnose isomerase activity"/>
    <property type="evidence" value="ECO:0007669"/>
    <property type="project" value="TreeGrafter"/>
</dbReference>
<dbReference type="Proteomes" id="UP000243688">
    <property type="component" value="Unassembled WGS sequence"/>
</dbReference>
<gene>
    <name evidence="5" type="ORF">BLM47_04825</name>
</gene>
<protein>
    <submittedName>
        <fullName evidence="5">L-rhamnose isomerase</fullName>
    </submittedName>
</protein>
<dbReference type="InterPro" id="IPR013022">
    <property type="entry name" value="Xyl_isomerase-like_TIM-brl"/>
</dbReference>
<dbReference type="AlphaFoldDB" id="A0A2A6E1D7"/>
<dbReference type="PANTHER" id="PTHR30268">
    <property type="entry name" value="L-RHAMNOSE ISOMERASE"/>
    <property type="match status" value="1"/>
</dbReference>
<proteinExistence type="predicted"/>
<evidence type="ECO:0000313" key="5">
    <source>
        <dbReference type="EMBL" id="PDO10834.1"/>
    </source>
</evidence>
<dbReference type="GO" id="GO:0046872">
    <property type="term" value="F:metal ion binding"/>
    <property type="evidence" value="ECO:0007669"/>
    <property type="project" value="UniProtKB-KW"/>
</dbReference>
<dbReference type="NCBIfam" id="TIGR02635">
    <property type="entry name" value="RhaI_grampos"/>
    <property type="match status" value="1"/>
</dbReference>